<evidence type="ECO:0000313" key="1">
    <source>
        <dbReference type="EMBL" id="RXN29525.1"/>
    </source>
</evidence>
<comment type="caution">
    <text evidence="1">The sequence shown here is derived from an EMBL/GenBank/DDBJ whole genome shotgun (WGS) entry which is preliminary data.</text>
</comment>
<protein>
    <submittedName>
        <fullName evidence="1">Uncharacterized protein</fullName>
    </submittedName>
</protein>
<evidence type="ECO:0000313" key="2">
    <source>
        <dbReference type="Proteomes" id="UP000290572"/>
    </source>
</evidence>
<name>A0A498NF06_LABRO</name>
<sequence>MKTRSTPLPLRFPSDCAHHCPLDAPVHALIPGYSVQLTDAPPSQGYEAAARGAAMAAEVRWIPRMFPLTLLGPLEPKCRKKGAPSSPRRSVS</sequence>
<gene>
    <name evidence="1" type="ORF">ROHU_018401</name>
</gene>
<organism evidence="1 2">
    <name type="scientific">Labeo rohita</name>
    <name type="common">Indian major carp</name>
    <name type="synonym">Cyprinus rohita</name>
    <dbReference type="NCBI Taxonomy" id="84645"/>
    <lineage>
        <taxon>Eukaryota</taxon>
        <taxon>Metazoa</taxon>
        <taxon>Chordata</taxon>
        <taxon>Craniata</taxon>
        <taxon>Vertebrata</taxon>
        <taxon>Euteleostomi</taxon>
        <taxon>Actinopterygii</taxon>
        <taxon>Neopterygii</taxon>
        <taxon>Teleostei</taxon>
        <taxon>Ostariophysi</taxon>
        <taxon>Cypriniformes</taxon>
        <taxon>Cyprinidae</taxon>
        <taxon>Labeoninae</taxon>
        <taxon>Labeonini</taxon>
        <taxon>Labeo</taxon>
    </lineage>
</organism>
<dbReference type="AlphaFoldDB" id="A0A498NF06"/>
<proteinExistence type="predicted"/>
<accession>A0A498NF06</accession>
<reference evidence="1 2" key="1">
    <citation type="submission" date="2018-03" db="EMBL/GenBank/DDBJ databases">
        <title>Draft genome sequence of Rohu Carp (Labeo rohita).</title>
        <authorList>
            <person name="Das P."/>
            <person name="Kushwaha B."/>
            <person name="Joshi C.G."/>
            <person name="Kumar D."/>
            <person name="Nagpure N.S."/>
            <person name="Sahoo L."/>
            <person name="Das S.P."/>
            <person name="Bit A."/>
            <person name="Patnaik S."/>
            <person name="Meher P.K."/>
            <person name="Jayasankar P."/>
            <person name="Koringa P.G."/>
            <person name="Patel N.V."/>
            <person name="Hinsu A.T."/>
            <person name="Kumar R."/>
            <person name="Pandey M."/>
            <person name="Agarwal S."/>
            <person name="Srivastava S."/>
            <person name="Singh M."/>
            <person name="Iquebal M.A."/>
            <person name="Jaiswal S."/>
            <person name="Angadi U.B."/>
            <person name="Kumar N."/>
            <person name="Raza M."/>
            <person name="Shah T.M."/>
            <person name="Rai A."/>
            <person name="Jena J.K."/>
        </authorList>
    </citation>
    <scope>NUCLEOTIDE SEQUENCE [LARGE SCALE GENOMIC DNA]</scope>
    <source>
        <strain evidence="1">DASCIFA01</strain>
        <tissue evidence="1">Testis</tissue>
    </source>
</reference>
<dbReference type="Proteomes" id="UP000290572">
    <property type="component" value="Unassembled WGS sequence"/>
</dbReference>
<keyword evidence="2" id="KW-1185">Reference proteome</keyword>
<dbReference type="EMBL" id="QBIY01011775">
    <property type="protein sequence ID" value="RXN29525.1"/>
    <property type="molecule type" value="Genomic_DNA"/>
</dbReference>